<dbReference type="EMBL" id="LR743588">
    <property type="protein sequence ID" value="CAA2614305.1"/>
    <property type="molecule type" value="Genomic_DNA"/>
</dbReference>
<dbReference type="PROSITE" id="PS00018">
    <property type="entry name" value="EF_HAND_1"/>
    <property type="match status" value="3"/>
</dbReference>
<dbReference type="InterPro" id="IPR018247">
    <property type="entry name" value="EF_Hand_1_Ca_BS"/>
</dbReference>
<dbReference type="PROSITE" id="PS50222">
    <property type="entry name" value="EF_HAND_2"/>
    <property type="match status" value="3"/>
</dbReference>
<keyword evidence="1" id="KW-0479">Metal-binding</keyword>
<feature type="compositionally biased region" description="Basic residues" evidence="4">
    <location>
        <begin position="7"/>
        <end position="18"/>
    </location>
</feature>
<dbReference type="InterPro" id="IPR011992">
    <property type="entry name" value="EF-hand-dom_pair"/>
</dbReference>
<keyword evidence="2" id="KW-0677">Repeat</keyword>
<dbReference type="Pfam" id="PF13499">
    <property type="entry name" value="EF-hand_7"/>
    <property type="match status" value="1"/>
</dbReference>
<dbReference type="SUPFAM" id="SSF47473">
    <property type="entry name" value="EF-hand"/>
    <property type="match status" value="1"/>
</dbReference>
<feature type="domain" description="EF-hand" evidence="5">
    <location>
        <begin position="41"/>
        <end position="76"/>
    </location>
</feature>
<gene>
    <name evidence="6" type="ORF">SI7747_01000694</name>
</gene>
<proteinExistence type="predicted"/>
<evidence type="ECO:0000256" key="4">
    <source>
        <dbReference type="SAM" id="MobiDB-lite"/>
    </source>
</evidence>
<reference evidence="6 7" key="1">
    <citation type="submission" date="2019-12" db="EMBL/GenBank/DDBJ databases">
        <authorList>
            <person name="Scholz U."/>
            <person name="Mascher M."/>
            <person name="Fiebig A."/>
        </authorList>
    </citation>
    <scope>NUCLEOTIDE SEQUENCE</scope>
</reference>
<dbReference type="GO" id="GO:0005509">
    <property type="term" value="F:calcium ion binding"/>
    <property type="evidence" value="ECO:0007669"/>
    <property type="project" value="InterPro"/>
</dbReference>
<dbReference type="FunFam" id="1.10.238.10:FF:000003">
    <property type="entry name" value="Calmodulin A"/>
    <property type="match status" value="1"/>
</dbReference>
<feature type="domain" description="EF-hand" evidence="5">
    <location>
        <begin position="78"/>
        <end position="113"/>
    </location>
</feature>
<evidence type="ECO:0000313" key="7">
    <source>
        <dbReference type="Proteomes" id="UP001189122"/>
    </source>
</evidence>
<dbReference type="Gene3D" id="1.10.238.10">
    <property type="entry name" value="EF-hand"/>
    <property type="match status" value="2"/>
</dbReference>
<dbReference type="Proteomes" id="UP001189122">
    <property type="component" value="Unassembled WGS sequence"/>
</dbReference>
<evidence type="ECO:0000256" key="1">
    <source>
        <dbReference type="ARBA" id="ARBA00022723"/>
    </source>
</evidence>
<evidence type="ECO:0000256" key="3">
    <source>
        <dbReference type="ARBA" id="ARBA00022837"/>
    </source>
</evidence>
<evidence type="ECO:0000313" key="6">
    <source>
        <dbReference type="EMBL" id="CAA2614305.1"/>
    </source>
</evidence>
<evidence type="ECO:0000256" key="2">
    <source>
        <dbReference type="ARBA" id="ARBA00022737"/>
    </source>
</evidence>
<sequence length="178" mass="19504">MGSIRSFFRRHRKEGRTRRNPELTAPPASLVAEPRTSLRRTPREELQIVFAKYDSNGDGKISSSELAAVLESLGGRPPSEEEVSRMMAEADGDGDGFISINEFVELNTANVRPTDALEDLRDAFSVFDLDRTLGESASVAQCRRMIDGVDRDGDGLISFDEFKIMMTSGPVFGAAAAE</sequence>
<dbReference type="Pfam" id="PF00036">
    <property type="entry name" value="EF-hand_1"/>
    <property type="match status" value="1"/>
</dbReference>
<dbReference type="InterPro" id="IPR002048">
    <property type="entry name" value="EF_hand_dom"/>
</dbReference>
<evidence type="ECO:0000259" key="5">
    <source>
        <dbReference type="PROSITE" id="PS50222"/>
    </source>
</evidence>
<keyword evidence="3" id="KW-0106">Calcium</keyword>
<feature type="domain" description="EF-hand" evidence="5">
    <location>
        <begin position="137"/>
        <end position="172"/>
    </location>
</feature>
<name>A0A7I8I9E7_SPIIN</name>
<accession>A0A7I8I9E7</accession>
<keyword evidence="7" id="KW-1185">Reference proteome</keyword>
<organism evidence="6">
    <name type="scientific">Spirodela intermedia</name>
    <name type="common">Intermediate duckweed</name>
    <dbReference type="NCBI Taxonomy" id="51605"/>
    <lineage>
        <taxon>Eukaryota</taxon>
        <taxon>Viridiplantae</taxon>
        <taxon>Streptophyta</taxon>
        <taxon>Embryophyta</taxon>
        <taxon>Tracheophyta</taxon>
        <taxon>Spermatophyta</taxon>
        <taxon>Magnoliopsida</taxon>
        <taxon>Liliopsida</taxon>
        <taxon>Araceae</taxon>
        <taxon>Lemnoideae</taxon>
        <taxon>Spirodela</taxon>
    </lineage>
</organism>
<protein>
    <recommendedName>
        <fullName evidence="5">EF-hand domain-containing protein</fullName>
    </recommendedName>
</protein>
<dbReference type="CDD" id="cd00051">
    <property type="entry name" value="EFh"/>
    <property type="match status" value="1"/>
</dbReference>
<dbReference type="EMBL" id="CACRZD030000001">
    <property type="protein sequence ID" value="CAA6654104.1"/>
    <property type="molecule type" value="Genomic_DNA"/>
</dbReference>
<dbReference type="SMART" id="SM00054">
    <property type="entry name" value="EFh"/>
    <property type="match status" value="3"/>
</dbReference>
<dbReference type="InterPro" id="IPR039647">
    <property type="entry name" value="EF_hand_pair_protein_CML-like"/>
</dbReference>
<feature type="region of interest" description="Disordered" evidence="4">
    <location>
        <begin position="1"/>
        <end position="38"/>
    </location>
</feature>
<dbReference type="AlphaFoldDB" id="A0A7I8I9E7"/>
<dbReference type="PANTHER" id="PTHR10891">
    <property type="entry name" value="EF-HAND CALCIUM-BINDING DOMAIN CONTAINING PROTEIN"/>
    <property type="match status" value="1"/>
</dbReference>